<accession>A0A3A9Y2Z0</accession>
<dbReference type="PANTHER" id="PTHR43081">
    <property type="entry name" value="ADENYLATE CYCLASE, TERMINAL-DIFFERENTIATION SPECIFIC-RELATED"/>
    <property type="match status" value="1"/>
</dbReference>
<evidence type="ECO:0000256" key="2">
    <source>
        <dbReference type="SAM" id="MobiDB-lite"/>
    </source>
</evidence>
<dbReference type="SUPFAM" id="SSF55073">
    <property type="entry name" value="Nucleotide cyclase"/>
    <property type="match status" value="1"/>
</dbReference>
<reference evidence="4 5" key="1">
    <citation type="submission" date="2018-09" db="EMBL/GenBank/DDBJ databases">
        <title>Micromonospora sp. nov. MS1-9, isolated from a root of Musa sp.</title>
        <authorList>
            <person name="Kuncharoen N."/>
            <person name="Kudo T."/>
            <person name="Ohkuma M."/>
            <person name="Yuki M."/>
            <person name="Tanasupawat S."/>
        </authorList>
    </citation>
    <scope>NUCLEOTIDE SEQUENCE [LARGE SCALE GENOMIC DNA]</scope>
    <source>
        <strain evidence="4 5">MS1-9</strain>
    </source>
</reference>
<evidence type="ECO:0000259" key="3">
    <source>
        <dbReference type="PROSITE" id="PS50125"/>
    </source>
</evidence>
<dbReference type="PANTHER" id="PTHR43081:SF1">
    <property type="entry name" value="ADENYLATE CYCLASE, TERMINAL-DIFFERENTIATION SPECIFIC"/>
    <property type="match status" value="1"/>
</dbReference>
<dbReference type="CDD" id="cd07302">
    <property type="entry name" value="CHD"/>
    <property type="match status" value="1"/>
</dbReference>
<dbReference type="AlphaFoldDB" id="A0A3A9Y2Z0"/>
<feature type="region of interest" description="Disordered" evidence="2">
    <location>
        <begin position="112"/>
        <end position="142"/>
    </location>
</feature>
<protein>
    <submittedName>
        <fullName evidence="4">Adenylate/guanylate cyclase domain-containing protein</fullName>
    </submittedName>
</protein>
<dbReference type="GO" id="GO:0009190">
    <property type="term" value="P:cyclic nucleotide biosynthetic process"/>
    <property type="evidence" value="ECO:0007669"/>
    <property type="project" value="InterPro"/>
</dbReference>
<dbReference type="InterPro" id="IPR050697">
    <property type="entry name" value="Adenylyl/Guanylyl_Cyclase_3/4"/>
</dbReference>
<feature type="domain" description="Guanylate cyclase" evidence="3">
    <location>
        <begin position="175"/>
        <end position="296"/>
    </location>
</feature>
<dbReference type="GO" id="GO:0004016">
    <property type="term" value="F:adenylate cyclase activity"/>
    <property type="evidence" value="ECO:0007669"/>
    <property type="project" value="UniProtKB-ARBA"/>
</dbReference>
<proteinExistence type="inferred from homology"/>
<feature type="compositionally biased region" description="Basic and acidic residues" evidence="2">
    <location>
        <begin position="119"/>
        <end position="129"/>
    </location>
</feature>
<name>A0A3A9Y2Z0_9ACTN</name>
<sequence>MTALAALRASATICSRSRSRRVAAFTLFTLSARLPPHHSPSRASFRPRATLRRGVDASVCRRLRPTRPPLDRTVFHNTVHFVRTRIHEHRSLPHQVNAINIVNSHRLVMGHHGSADGTADMKADADEAPHAAGTDAARSQVGKTQLLRREDVTMEDFSHYSSLFNQALQDAPHKVVLFVDMVGSTDLKLRSPEVEWLPTMGRFLDLVDEAVRKHGGTVVKYLGDGVLAVFGDEQAANAINAAIMIQESLEADNDGNRLRNCQCRVGLATGKVVEYEGPGGVVDYVGTVVDLAARLSNAASAGAIWADMATTDAANLNKISSRVGRALKRGSREYVSEHEQKVDLKGFAKSIIYKEVIWAQASKGVSNEVTTMMADRAANQRRSDEPAQRTVEGTVTSWMADPGRGFIRTTDEGDFYVDRRFLGGGGTDLTVGRTVMFIPRPATRADGRPVAGCTVQDGQQVTGQFVTLHDRYGFIRLADSSGNPMNIFVYLGAKATTYEIGQAVTVTLAPGRRGGLQGLVLDVGSGQTSAAA</sequence>
<dbReference type="Gene3D" id="3.30.70.1230">
    <property type="entry name" value="Nucleotide cyclase"/>
    <property type="match status" value="1"/>
</dbReference>
<dbReference type="InterPro" id="IPR029787">
    <property type="entry name" value="Nucleotide_cyclase"/>
</dbReference>
<comment type="caution">
    <text evidence="4">The sequence shown here is derived from an EMBL/GenBank/DDBJ whole genome shotgun (WGS) entry which is preliminary data.</text>
</comment>
<comment type="similarity">
    <text evidence="1">Belongs to the adenylyl cyclase class-3 family.</text>
</comment>
<evidence type="ECO:0000313" key="5">
    <source>
        <dbReference type="Proteomes" id="UP000275865"/>
    </source>
</evidence>
<evidence type="ECO:0000256" key="1">
    <source>
        <dbReference type="ARBA" id="ARBA00005381"/>
    </source>
</evidence>
<gene>
    <name evidence="4" type="ORF">D7044_16240</name>
</gene>
<dbReference type="EMBL" id="RAZT01000007">
    <property type="protein sequence ID" value="RKN31825.1"/>
    <property type="molecule type" value="Genomic_DNA"/>
</dbReference>
<dbReference type="GO" id="GO:0035556">
    <property type="term" value="P:intracellular signal transduction"/>
    <property type="evidence" value="ECO:0007669"/>
    <property type="project" value="InterPro"/>
</dbReference>
<dbReference type="Pfam" id="PF00211">
    <property type="entry name" value="Guanylate_cyc"/>
    <property type="match status" value="1"/>
</dbReference>
<dbReference type="PROSITE" id="PS50125">
    <property type="entry name" value="GUANYLATE_CYCLASE_2"/>
    <property type="match status" value="1"/>
</dbReference>
<evidence type="ECO:0000313" key="4">
    <source>
        <dbReference type="EMBL" id="RKN31825.1"/>
    </source>
</evidence>
<dbReference type="Proteomes" id="UP000275865">
    <property type="component" value="Unassembled WGS sequence"/>
</dbReference>
<organism evidence="4 5">
    <name type="scientific">Micromonospora musae</name>
    <dbReference type="NCBI Taxonomy" id="1894970"/>
    <lineage>
        <taxon>Bacteria</taxon>
        <taxon>Bacillati</taxon>
        <taxon>Actinomycetota</taxon>
        <taxon>Actinomycetes</taxon>
        <taxon>Micromonosporales</taxon>
        <taxon>Micromonosporaceae</taxon>
        <taxon>Micromonospora</taxon>
    </lineage>
</organism>
<dbReference type="InterPro" id="IPR001054">
    <property type="entry name" value="A/G_cyclase"/>
</dbReference>